<reference evidence="2 3" key="1">
    <citation type="journal article" date="2018" name="Mol. Biol. Evol.">
        <title>Broad Genomic Sampling Reveals a Smut Pathogenic Ancestry of the Fungal Clade Ustilaginomycotina.</title>
        <authorList>
            <person name="Kijpornyongpan T."/>
            <person name="Mondo S.J."/>
            <person name="Barry K."/>
            <person name="Sandor L."/>
            <person name="Lee J."/>
            <person name="Lipzen A."/>
            <person name="Pangilinan J."/>
            <person name="LaButti K."/>
            <person name="Hainaut M."/>
            <person name="Henrissat B."/>
            <person name="Grigoriev I.V."/>
            <person name="Spatafora J.W."/>
            <person name="Aime M.C."/>
        </authorList>
    </citation>
    <scope>NUCLEOTIDE SEQUENCE [LARGE SCALE GENOMIC DNA]</scope>
    <source>
        <strain evidence="2 3">MCA 4718</strain>
    </source>
</reference>
<keyword evidence="3" id="KW-1185">Reference proteome</keyword>
<evidence type="ECO:0008006" key="4">
    <source>
        <dbReference type="Google" id="ProtNLM"/>
    </source>
</evidence>
<organism evidence="2 3">
    <name type="scientific">Pseudomicrostroma glucosiphilum</name>
    <dbReference type="NCBI Taxonomy" id="1684307"/>
    <lineage>
        <taxon>Eukaryota</taxon>
        <taxon>Fungi</taxon>
        <taxon>Dikarya</taxon>
        <taxon>Basidiomycota</taxon>
        <taxon>Ustilaginomycotina</taxon>
        <taxon>Exobasidiomycetes</taxon>
        <taxon>Microstromatales</taxon>
        <taxon>Microstromatales incertae sedis</taxon>
        <taxon>Pseudomicrostroma</taxon>
    </lineage>
</organism>
<evidence type="ECO:0000256" key="1">
    <source>
        <dbReference type="SAM" id="MobiDB-lite"/>
    </source>
</evidence>
<evidence type="ECO:0000313" key="2">
    <source>
        <dbReference type="EMBL" id="PWN22552.1"/>
    </source>
</evidence>
<evidence type="ECO:0000313" key="3">
    <source>
        <dbReference type="Proteomes" id="UP000245942"/>
    </source>
</evidence>
<dbReference type="Gene3D" id="3.80.10.10">
    <property type="entry name" value="Ribonuclease Inhibitor"/>
    <property type="match status" value="1"/>
</dbReference>
<feature type="region of interest" description="Disordered" evidence="1">
    <location>
        <begin position="84"/>
        <end position="106"/>
    </location>
</feature>
<protein>
    <recommendedName>
        <fullName evidence="4">RNI-like protein</fullName>
    </recommendedName>
</protein>
<dbReference type="SUPFAM" id="SSF52047">
    <property type="entry name" value="RNI-like"/>
    <property type="match status" value="1"/>
</dbReference>
<accession>A0A316UBL4</accession>
<gene>
    <name evidence="2" type="ORF">BCV69DRAFT_147292</name>
</gene>
<dbReference type="RefSeq" id="XP_025349712.1">
    <property type="nucleotide sequence ID" value="XM_025489333.1"/>
</dbReference>
<dbReference type="InterPro" id="IPR032675">
    <property type="entry name" value="LRR_dom_sf"/>
</dbReference>
<proteinExistence type="predicted"/>
<dbReference type="EMBL" id="KZ819323">
    <property type="protein sequence ID" value="PWN22552.1"/>
    <property type="molecule type" value="Genomic_DNA"/>
</dbReference>
<sequence>MWAPRPGPPIATHHLDLSELTLDQSIRLLERSETDPYHAIRVFKISLLAAGDEVVELVEWLGEDCRKVRHAPWVSKALQRRQRRQRGESLGVEDGMDEDSSNIAGPSIQSTRLPLRVITLSNHKLTQKGYDAFADLIAMHGSLTTLDLTLNTLSQVSCQTLANLIHPPPQSR</sequence>
<name>A0A316UBL4_9BASI</name>
<dbReference type="GeneID" id="37011067"/>
<dbReference type="Proteomes" id="UP000245942">
    <property type="component" value="Unassembled WGS sequence"/>
</dbReference>
<dbReference type="AlphaFoldDB" id="A0A316UBL4"/>